<name>M5TUW2_9BACT</name>
<organism evidence="2 3">
    <name type="scientific">Rhodopirellula sallentina SM41</name>
    <dbReference type="NCBI Taxonomy" id="1263870"/>
    <lineage>
        <taxon>Bacteria</taxon>
        <taxon>Pseudomonadati</taxon>
        <taxon>Planctomycetota</taxon>
        <taxon>Planctomycetia</taxon>
        <taxon>Pirellulales</taxon>
        <taxon>Pirellulaceae</taxon>
        <taxon>Rhodopirellula</taxon>
    </lineage>
</organism>
<evidence type="ECO:0000313" key="2">
    <source>
        <dbReference type="EMBL" id="EMI52955.1"/>
    </source>
</evidence>
<proteinExistence type="predicted"/>
<comment type="caution">
    <text evidence="2">The sequence shown here is derived from an EMBL/GenBank/DDBJ whole genome shotgun (WGS) entry which is preliminary data.</text>
</comment>
<accession>M5TUW2</accession>
<feature type="region of interest" description="Disordered" evidence="1">
    <location>
        <begin position="175"/>
        <end position="208"/>
    </location>
</feature>
<feature type="compositionally biased region" description="Polar residues" evidence="1">
    <location>
        <begin position="191"/>
        <end position="208"/>
    </location>
</feature>
<feature type="non-terminal residue" evidence="2">
    <location>
        <position position="208"/>
    </location>
</feature>
<dbReference type="EMBL" id="ANOH01000397">
    <property type="protein sequence ID" value="EMI52955.1"/>
    <property type="molecule type" value="Genomic_DNA"/>
</dbReference>
<reference evidence="2 3" key="1">
    <citation type="journal article" date="2013" name="Mar. Genomics">
        <title>Expression of sulfatases in Rhodopirellula baltica and the diversity of sulfatases in the genus Rhodopirellula.</title>
        <authorList>
            <person name="Wegner C.E."/>
            <person name="Richter-Heitmann T."/>
            <person name="Klindworth A."/>
            <person name="Klockow C."/>
            <person name="Richter M."/>
            <person name="Achstetter T."/>
            <person name="Glockner F.O."/>
            <person name="Harder J."/>
        </authorList>
    </citation>
    <scope>NUCLEOTIDE SEQUENCE [LARGE SCALE GENOMIC DNA]</scope>
    <source>
        <strain evidence="2 3">SM41</strain>
    </source>
</reference>
<evidence type="ECO:0000256" key="1">
    <source>
        <dbReference type="SAM" id="MobiDB-lite"/>
    </source>
</evidence>
<keyword evidence="3" id="KW-1185">Reference proteome</keyword>
<dbReference type="AlphaFoldDB" id="M5TUW2"/>
<gene>
    <name evidence="2" type="ORF">RSSM_05607</name>
</gene>
<sequence>MQDDFRSVTRTVTVNITPVNDAPVTFDRSLEVMEVEEYANGTGDSTNAVARLPLMPEDFLGDATVPTELTEQSDFTDDVDYDSSLGGVEYDEEEQGLRVVLFTVTNSDGVPVPVDKDNNNGVPITLATGVITFNFDASGAFTGGEYLPNVDYNEQTPFDPTEVFSYVVEDFGPTRIPGSEIPDPDAVGSIDYTSTNNRSAPKQMTLTT</sequence>
<protein>
    <submittedName>
        <fullName evidence="2">Surface-associated protein cshA</fullName>
    </submittedName>
</protein>
<evidence type="ECO:0000313" key="3">
    <source>
        <dbReference type="Proteomes" id="UP000011885"/>
    </source>
</evidence>
<dbReference type="Proteomes" id="UP000011885">
    <property type="component" value="Unassembled WGS sequence"/>
</dbReference>